<dbReference type="AlphaFoldDB" id="A0AAE3GUA3"/>
<evidence type="ECO:0000313" key="3">
    <source>
        <dbReference type="EMBL" id="MCP2729888.1"/>
    </source>
</evidence>
<evidence type="ECO:0000256" key="2">
    <source>
        <dbReference type="SAM" id="Phobius"/>
    </source>
</evidence>
<feature type="region of interest" description="Disordered" evidence="1">
    <location>
        <begin position="233"/>
        <end position="288"/>
    </location>
</feature>
<comment type="caution">
    <text evidence="3">The sequence shown here is derived from an EMBL/GenBank/DDBJ whole genome shotgun (WGS) entry which is preliminary data.</text>
</comment>
<dbReference type="EMBL" id="JAMZMM010000151">
    <property type="protein sequence ID" value="MCP2729888.1"/>
    <property type="molecule type" value="Genomic_DNA"/>
</dbReference>
<proteinExistence type="predicted"/>
<evidence type="ECO:0000256" key="1">
    <source>
        <dbReference type="SAM" id="MobiDB-lite"/>
    </source>
</evidence>
<dbReference type="Proteomes" id="UP001204953">
    <property type="component" value="Unassembled WGS sequence"/>
</dbReference>
<keyword evidence="2" id="KW-0812">Transmembrane</keyword>
<keyword evidence="4" id="KW-1185">Reference proteome</keyword>
<feature type="transmembrane region" description="Helical" evidence="2">
    <location>
        <begin position="6"/>
        <end position="22"/>
    </location>
</feature>
<organism evidence="3 4">
    <name type="scientific">Limnofasciculus baicalensis BBK-W-15</name>
    <dbReference type="NCBI Taxonomy" id="2699891"/>
    <lineage>
        <taxon>Bacteria</taxon>
        <taxon>Bacillati</taxon>
        <taxon>Cyanobacteriota</taxon>
        <taxon>Cyanophyceae</taxon>
        <taxon>Coleofasciculales</taxon>
        <taxon>Coleofasciculaceae</taxon>
        <taxon>Limnofasciculus</taxon>
        <taxon>Limnofasciculus baicalensis</taxon>
    </lineage>
</organism>
<keyword evidence="2" id="KW-0472">Membrane</keyword>
<accession>A0AAE3GUA3</accession>
<feature type="non-terminal residue" evidence="3">
    <location>
        <position position="1"/>
    </location>
</feature>
<evidence type="ECO:0000313" key="4">
    <source>
        <dbReference type="Proteomes" id="UP001204953"/>
    </source>
</evidence>
<sequence>LVIGYWLLVIGYWLLVVRFLNSKQQTTNNKQQTTIMIDRYNQIILQQIRSLSLGSKWAVIVWLLLWCTGCTSKDSTGIKLDVSVQPAGNSGLYSVTGTTNLPNQGQIIVSAIRYLNSPGEGFISSESNNIYAILDRKIVRVEDGKLQATLNLWQVAPDGRLEEAWQRERSQIASSLEPGGEVSFIATFEPDGQLPTDKQQKIQIPELKGSLVRFSNEGSAYIKASQTLRVSLPSGRKPPPIIKTEDINDGWGNRYELKPEPPAPTNIRPIPIKNKQTNAPMSADEFVR</sequence>
<gene>
    <name evidence="3" type="ORF">NJ959_15745</name>
</gene>
<keyword evidence="2" id="KW-1133">Transmembrane helix</keyword>
<name>A0AAE3GUA3_9CYAN</name>
<reference evidence="3" key="1">
    <citation type="submission" date="2022-06" db="EMBL/GenBank/DDBJ databases">
        <title>New cyanobacteria of genus Symplocastrum in benthos of Lake Baikal.</title>
        <authorList>
            <person name="Sorokovikova E."/>
            <person name="Tikhonova I."/>
            <person name="Krasnopeev A."/>
            <person name="Evseev P."/>
            <person name="Gladkikh A."/>
            <person name="Belykh O."/>
        </authorList>
    </citation>
    <scope>NUCLEOTIDE SEQUENCE</scope>
    <source>
        <strain evidence="3">BBK-W-15</strain>
    </source>
</reference>
<protein>
    <submittedName>
        <fullName evidence="3">Uncharacterized protein</fullName>
    </submittedName>
</protein>
<dbReference type="RefSeq" id="WP_254012662.1">
    <property type="nucleotide sequence ID" value="NZ_JAMZMM010000151.1"/>
</dbReference>